<name>A0A2H5Y8H5_9CHLR</name>
<dbReference type="EMBL" id="BEHY01000064">
    <property type="protein sequence ID" value="GBD09755.1"/>
    <property type="molecule type" value="Genomic_DNA"/>
</dbReference>
<accession>A0A2H5Y8H5</accession>
<organism evidence="2 3">
    <name type="scientific">Candidatus Thermoflexus japonica</name>
    <dbReference type="NCBI Taxonomy" id="2035417"/>
    <lineage>
        <taxon>Bacteria</taxon>
        <taxon>Bacillati</taxon>
        <taxon>Chloroflexota</taxon>
        <taxon>Thermoflexia</taxon>
        <taxon>Thermoflexales</taxon>
        <taxon>Thermoflexaceae</taxon>
        <taxon>Thermoflexus</taxon>
    </lineage>
</organism>
<comment type="caution">
    <text evidence="2">The sequence shown here is derived from an EMBL/GenBank/DDBJ whole genome shotgun (WGS) entry which is preliminary data.</text>
</comment>
<feature type="transmembrane region" description="Helical" evidence="1">
    <location>
        <begin position="116"/>
        <end position="133"/>
    </location>
</feature>
<sequence>MGLGMRAIGRFRWVGERSRWWLEVGLWAAGIGLISSLPYGAGYLAVGPERRFMGFAFNVSDHIQYFAWWRAFQRSFLAPNLLTPEPTPPTYFNLLWWLLARVSRIAGLGYEATYQGLRALSILLVVAVLFLLYRRVASASSRARAMLALALLGSGFAWLHPLVKRLQAAVPVPSLMAPYVPSIAEPNTFFSAIAYPHFLIALASIAAILLLAVEGMAAGRWRASVGAGLLALSLSLHHTYDLLTIGAVLGGLILWRMAMSRSVPWRWIAHAALVMGMAAPGAFYMTWLTWQDPTWREVLAQFVNAGVFTPPPFQLFLLLGLPFLLALIGLGDPRRWRAWTPAEAWMGVWFLAHLPLAYLPLSFQIHLLNGWQIPIAYWAVRGIERWAQRWPALTFPRAMRWALILSLPANLYLLGWRVLDLSRRLPPYTLHRDEVAALDWVAEHGCEGGVVMAPEAVGAFVPMWTGCRAFLAHWTGTLRFFERREQTRVFYSPAMGEAERRVLVQRYGITYVIVGADRERADGWMGEIPWLVPVFQRPNAKVLAVRMDLSRPHPDGPR</sequence>
<protein>
    <recommendedName>
        <fullName evidence="4">Glycosyltransferase RgtA/B/C/D-like domain-containing protein</fullName>
    </recommendedName>
</protein>
<keyword evidence="1" id="KW-1133">Transmembrane helix</keyword>
<evidence type="ECO:0008006" key="4">
    <source>
        <dbReference type="Google" id="ProtNLM"/>
    </source>
</evidence>
<evidence type="ECO:0000313" key="3">
    <source>
        <dbReference type="Proteomes" id="UP000236642"/>
    </source>
</evidence>
<evidence type="ECO:0000313" key="2">
    <source>
        <dbReference type="EMBL" id="GBD09755.1"/>
    </source>
</evidence>
<dbReference type="Proteomes" id="UP000236642">
    <property type="component" value="Unassembled WGS sequence"/>
</dbReference>
<dbReference type="AlphaFoldDB" id="A0A2H5Y8H5"/>
<feature type="transmembrane region" description="Helical" evidence="1">
    <location>
        <begin position="342"/>
        <end position="361"/>
    </location>
</feature>
<feature type="transmembrane region" description="Helical" evidence="1">
    <location>
        <begin position="145"/>
        <end position="163"/>
    </location>
</feature>
<gene>
    <name evidence="2" type="ORF">HRbin22_02016</name>
</gene>
<evidence type="ECO:0000256" key="1">
    <source>
        <dbReference type="SAM" id="Phobius"/>
    </source>
</evidence>
<reference evidence="3" key="1">
    <citation type="submission" date="2017-09" db="EMBL/GenBank/DDBJ databases">
        <title>Metaegenomics of thermophilic ammonia-oxidizing enrichment culture.</title>
        <authorList>
            <person name="Kato S."/>
            <person name="Suzuki K."/>
        </authorList>
    </citation>
    <scope>NUCLEOTIDE SEQUENCE [LARGE SCALE GENOMIC DNA]</scope>
</reference>
<feature type="transmembrane region" description="Helical" evidence="1">
    <location>
        <begin position="310"/>
        <end position="330"/>
    </location>
</feature>
<feature type="transmembrane region" description="Helical" evidence="1">
    <location>
        <begin position="189"/>
        <end position="212"/>
    </location>
</feature>
<feature type="transmembrane region" description="Helical" evidence="1">
    <location>
        <begin position="271"/>
        <end position="290"/>
    </location>
</feature>
<keyword evidence="1" id="KW-0472">Membrane</keyword>
<proteinExistence type="predicted"/>
<feature type="transmembrane region" description="Helical" evidence="1">
    <location>
        <begin position="20"/>
        <end position="46"/>
    </location>
</feature>
<keyword evidence="1" id="KW-0812">Transmembrane</keyword>